<keyword evidence="3" id="KW-1185">Reference proteome</keyword>
<dbReference type="EMBL" id="LPUY01000012">
    <property type="protein sequence ID" value="KUP94610.1"/>
    <property type="molecule type" value="Genomic_DNA"/>
</dbReference>
<reference evidence="2 3" key="1">
    <citation type="submission" date="2015-12" db="EMBL/GenBank/DDBJ databases">
        <title>Genome sequence of the marine Rhodobacteraceae strain O3.65, Candidatus Tritonibacter horizontis.</title>
        <authorList>
            <person name="Poehlein A."/>
            <person name="Giebel H.A."/>
            <person name="Voget S."/>
            <person name="Brinkhoff T."/>
        </authorList>
    </citation>
    <scope>NUCLEOTIDE SEQUENCE [LARGE SCALE GENOMIC DNA]</scope>
    <source>
        <strain evidence="2 3">O3.65</strain>
    </source>
</reference>
<accession>A0A132C3G7</accession>
<gene>
    <name evidence="2" type="ORF">TRIHO_05360</name>
</gene>
<dbReference type="Pfam" id="PF13524">
    <property type="entry name" value="Glyco_trans_1_2"/>
    <property type="match status" value="1"/>
</dbReference>
<evidence type="ECO:0000313" key="3">
    <source>
        <dbReference type="Proteomes" id="UP000068382"/>
    </source>
</evidence>
<feature type="domain" description="Spore protein YkvP/CgeB glycosyl transferase-like" evidence="1">
    <location>
        <begin position="131"/>
        <end position="219"/>
    </location>
</feature>
<name>A0A132C3G7_9RHOB</name>
<dbReference type="AlphaFoldDB" id="A0A132C3G7"/>
<sequence>MLTEIWSARGCDKPVHFMPMAGFFQGGGISSNKKDAIAVVGNLGALPAVGAKAANSLQDLVAANCPDGTSEAQISDIVSRVTSETFKGNVAKDVLAALSLPATSLLDPTILRLATAVDRMLRLISRYSKVNSLRGLPVDLYGTGWKEAFPDHEGFTFCGQVAHPEVVNVLGRYKATLNFDPGFEDGQHDRVLSALAQGTHVITNENRFPSEIPSAAEGIHTFPYAAVDICEAAENALLRARGEDLELDSKDLILRHGWIERFYELTKRINEIEPASAN</sequence>
<protein>
    <recommendedName>
        <fullName evidence="1">Spore protein YkvP/CgeB glycosyl transferase-like domain-containing protein</fullName>
    </recommendedName>
</protein>
<comment type="caution">
    <text evidence="2">The sequence shown here is derived from an EMBL/GenBank/DDBJ whole genome shotgun (WGS) entry which is preliminary data.</text>
</comment>
<evidence type="ECO:0000259" key="1">
    <source>
        <dbReference type="Pfam" id="PF13524"/>
    </source>
</evidence>
<proteinExistence type="predicted"/>
<dbReference type="InterPro" id="IPR055259">
    <property type="entry name" value="YkvP/CgeB_Glyco_trans-like"/>
</dbReference>
<evidence type="ECO:0000313" key="2">
    <source>
        <dbReference type="EMBL" id="KUP94610.1"/>
    </source>
</evidence>
<dbReference type="Proteomes" id="UP000068382">
    <property type="component" value="Unassembled WGS sequence"/>
</dbReference>
<dbReference type="OrthoDB" id="5756516at2"/>
<organism evidence="2 3">
    <name type="scientific">Tritonibacter horizontis</name>
    <dbReference type="NCBI Taxonomy" id="1768241"/>
    <lineage>
        <taxon>Bacteria</taxon>
        <taxon>Pseudomonadati</taxon>
        <taxon>Pseudomonadota</taxon>
        <taxon>Alphaproteobacteria</taxon>
        <taxon>Rhodobacterales</taxon>
        <taxon>Paracoccaceae</taxon>
        <taxon>Tritonibacter</taxon>
    </lineage>
</organism>
<dbReference type="RefSeq" id="WP_068240170.1">
    <property type="nucleotide sequence ID" value="NZ_LPUY01000012.1"/>
</dbReference>